<proteinExistence type="inferred from homology"/>
<comment type="caution">
    <text evidence="10">The sequence shown here is derived from an EMBL/GenBank/DDBJ whole genome shotgun (WGS) entry which is preliminary data.</text>
</comment>
<dbReference type="Proteomes" id="UP001085076">
    <property type="component" value="Miscellaneous, Linkage group lg01"/>
</dbReference>
<dbReference type="GO" id="GO:0017119">
    <property type="term" value="C:Golgi transport complex"/>
    <property type="evidence" value="ECO:0007669"/>
    <property type="project" value="UniProtKB-UniRule"/>
</dbReference>
<dbReference type="InterPro" id="IPR007255">
    <property type="entry name" value="COG8"/>
</dbReference>
<accession>A0A9D5HRL2</accession>
<dbReference type="AlphaFoldDB" id="A0A9D5HRL2"/>
<dbReference type="InterPro" id="IPR016159">
    <property type="entry name" value="Cullin_repeat-like_dom_sf"/>
</dbReference>
<evidence type="ECO:0000256" key="4">
    <source>
        <dbReference type="ARBA" id="ARBA00022448"/>
    </source>
</evidence>
<comment type="subunit">
    <text evidence="9">Component of the conserved oligomeric Golgi complex which is composed of eight different subunits and is required for normal Golgi morphology and localization.</text>
</comment>
<evidence type="ECO:0000313" key="10">
    <source>
        <dbReference type="EMBL" id="KAJ0985517.1"/>
    </source>
</evidence>
<reference evidence="10" key="2">
    <citation type="journal article" date="2022" name="Hortic Res">
        <title>The genome of Dioscorea zingiberensis sheds light on the biosynthesis, origin and evolution of the medicinally important diosgenin saponins.</title>
        <authorList>
            <person name="Li Y."/>
            <person name="Tan C."/>
            <person name="Li Z."/>
            <person name="Guo J."/>
            <person name="Li S."/>
            <person name="Chen X."/>
            <person name="Wang C."/>
            <person name="Dai X."/>
            <person name="Yang H."/>
            <person name="Song W."/>
            <person name="Hou L."/>
            <person name="Xu J."/>
            <person name="Tong Z."/>
            <person name="Xu A."/>
            <person name="Yuan X."/>
            <person name="Wang W."/>
            <person name="Yang Q."/>
            <person name="Chen L."/>
            <person name="Sun Z."/>
            <person name="Wang K."/>
            <person name="Pan B."/>
            <person name="Chen J."/>
            <person name="Bao Y."/>
            <person name="Liu F."/>
            <person name="Qi X."/>
            <person name="Gang D.R."/>
            <person name="Wen J."/>
            <person name="Li J."/>
        </authorList>
    </citation>
    <scope>NUCLEOTIDE SEQUENCE</scope>
    <source>
        <strain evidence="10">Dzin_1.0</strain>
    </source>
</reference>
<evidence type="ECO:0000256" key="8">
    <source>
        <dbReference type="ARBA" id="ARBA00031347"/>
    </source>
</evidence>
<keyword evidence="11" id="KW-1185">Reference proteome</keyword>
<dbReference type="EMBL" id="JAGGNH010000001">
    <property type="protein sequence ID" value="KAJ0985517.1"/>
    <property type="molecule type" value="Genomic_DNA"/>
</dbReference>
<comment type="similarity">
    <text evidence="2 9">Belongs to the COG8 family.</text>
</comment>
<evidence type="ECO:0000256" key="6">
    <source>
        <dbReference type="ARBA" id="ARBA00023034"/>
    </source>
</evidence>
<keyword evidence="4 9" id="KW-0813">Transport</keyword>
<name>A0A9D5HRL2_9LILI</name>
<dbReference type="PIRSF" id="PIRSF015415">
    <property type="entry name" value="COG8"/>
    <property type="match status" value="1"/>
</dbReference>
<keyword evidence="6 9" id="KW-0333">Golgi apparatus</keyword>
<dbReference type="SUPFAM" id="SSF74788">
    <property type="entry name" value="Cullin repeat-like"/>
    <property type="match status" value="1"/>
</dbReference>
<dbReference type="PANTHER" id="PTHR21311">
    <property type="entry name" value="CONSERVED OLIGOMERIC GOLGI COMPLEX COMPONENT 8"/>
    <property type="match status" value="1"/>
</dbReference>
<evidence type="ECO:0000256" key="5">
    <source>
        <dbReference type="ARBA" id="ARBA00022927"/>
    </source>
</evidence>
<dbReference type="GO" id="GO:0000139">
    <property type="term" value="C:Golgi membrane"/>
    <property type="evidence" value="ECO:0007669"/>
    <property type="project" value="UniProtKB-SubCell"/>
</dbReference>
<evidence type="ECO:0000256" key="7">
    <source>
        <dbReference type="ARBA" id="ARBA00023136"/>
    </source>
</evidence>
<dbReference type="Pfam" id="PF04124">
    <property type="entry name" value="Dor1"/>
    <property type="match status" value="1"/>
</dbReference>
<reference evidence="10" key="1">
    <citation type="submission" date="2021-03" db="EMBL/GenBank/DDBJ databases">
        <authorList>
            <person name="Li Z."/>
            <person name="Yang C."/>
        </authorList>
    </citation>
    <scope>NUCLEOTIDE SEQUENCE</scope>
    <source>
        <strain evidence="10">Dzin_1.0</strain>
        <tissue evidence="10">Leaf</tissue>
    </source>
</reference>
<dbReference type="InterPro" id="IPR016632">
    <property type="entry name" value="COG8_Metazoal_Plant"/>
</dbReference>
<keyword evidence="7 9" id="KW-0472">Membrane</keyword>
<dbReference type="GO" id="GO:0015031">
    <property type="term" value="P:protein transport"/>
    <property type="evidence" value="ECO:0007669"/>
    <property type="project" value="UniProtKB-UniRule"/>
</dbReference>
<evidence type="ECO:0000256" key="2">
    <source>
        <dbReference type="ARBA" id="ARBA00006419"/>
    </source>
</evidence>
<dbReference type="PANTHER" id="PTHR21311:SF0">
    <property type="entry name" value="CONSERVED OLIGOMERIC GOLGI COMPLEX SUBUNIT 8"/>
    <property type="match status" value="1"/>
</dbReference>
<dbReference type="OrthoDB" id="1661054at2759"/>
<evidence type="ECO:0000256" key="3">
    <source>
        <dbReference type="ARBA" id="ARBA00020983"/>
    </source>
</evidence>
<evidence type="ECO:0000313" key="11">
    <source>
        <dbReference type="Proteomes" id="UP001085076"/>
    </source>
</evidence>
<dbReference type="GO" id="GO:0006891">
    <property type="term" value="P:intra-Golgi vesicle-mediated transport"/>
    <property type="evidence" value="ECO:0007669"/>
    <property type="project" value="TreeGrafter"/>
</dbReference>
<keyword evidence="5 9" id="KW-0653">Protein transport</keyword>
<gene>
    <name evidence="10" type="ORF">J5N97_003873</name>
</gene>
<organism evidence="10 11">
    <name type="scientific">Dioscorea zingiberensis</name>
    <dbReference type="NCBI Taxonomy" id="325984"/>
    <lineage>
        <taxon>Eukaryota</taxon>
        <taxon>Viridiplantae</taxon>
        <taxon>Streptophyta</taxon>
        <taxon>Embryophyta</taxon>
        <taxon>Tracheophyta</taxon>
        <taxon>Spermatophyta</taxon>
        <taxon>Magnoliopsida</taxon>
        <taxon>Liliopsida</taxon>
        <taxon>Dioscoreales</taxon>
        <taxon>Dioscoreaceae</taxon>
        <taxon>Dioscorea</taxon>
    </lineage>
</organism>
<comment type="subcellular location">
    <subcellularLocation>
        <location evidence="1 9">Golgi apparatus membrane</location>
        <topology evidence="1 9">Peripheral membrane protein</topology>
    </subcellularLocation>
</comment>
<evidence type="ECO:0000256" key="1">
    <source>
        <dbReference type="ARBA" id="ARBA00004395"/>
    </source>
</evidence>
<protein>
    <recommendedName>
        <fullName evidence="3 9">Conserved oligomeric Golgi complex subunit 8</fullName>
        <shortName evidence="9">COG complex subunit 8</shortName>
    </recommendedName>
    <alternativeName>
        <fullName evidence="8 9">Component of oligomeric Golgi complex 8</fullName>
    </alternativeName>
</protein>
<sequence length="573" mass="63826">MEMEKNLGGVAEDEVMAVSELLPLSSAAQQPYVSELLSFTLDRLNKEPELLRVDAERIRRQMQEVAVGNYRAFISASEALSFIREQLTDFDKHLDSLITEIPKLTFGCTEFVESAQQILEERKINQTLLANHSALLDLLEIPQLMDTCIRNGNYDEALDLEAFVSKLSKMHAELPVIQALATEVKQTTQSMLSQLLQKLRSNIQLPECLRIVAHLRRIGVFTESEMRLQFLRCREAWLSGILDDLDQRNVYDYLKGMVNCHRMHLFDVVNQYRAIFNNDKSGSEENYDGGLLFSWAMHQIKNHLTTLEAMLPKITDGQSLSHILDQCMYCAMGLGLVGLDFRGLLPPLFEDAVFNLFSKNMNTAVENFQVVLDSHRWVPLPPVGFTTNGAIDESNGDVAPPSILMEHPPIAVFVNGFSAAMNELRPCAPLSLRYVLAEEVIKGLQAVADSLVRYNAIRALRGNESTLFFSLCQAFLEVAYPYCVTCFGRCYPNGATLITDHRNVLDGLSQLIAVSPARVLKKSADKIDSKDTSANGEAVPINNATAVDGEVLEVATVDQTDAGPVESETKIST</sequence>
<evidence type="ECO:0000256" key="9">
    <source>
        <dbReference type="PIRNR" id="PIRNR015415"/>
    </source>
</evidence>